<organism evidence="8">
    <name type="scientific">marine sediment metagenome</name>
    <dbReference type="NCBI Taxonomy" id="412755"/>
    <lineage>
        <taxon>unclassified sequences</taxon>
        <taxon>metagenomes</taxon>
        <taxon>ecological metagenomes</taxon>
    </lineage>
</organism>
<evidence type="ECO:0000256" key="2">
    <source>
        <dbReference type="ARBA" id="ARBA00004496"/>
    </source>
</evidence>
<evidence type="ECO:0000256" key="1">
    <source>
        <dbReference type="ARBA" id="ARBA00004138"/>
    </source>
</evidence>
<gene>
    <name evidence="8" type="ORF">S12H4_44013</name>
</gene>
<feature type="non-terminal residue" evidence="8">
    <location>
        <position position="1"/>
    </location>
</feature>
<evidence type="ECO:0000256" key="5">
    <source>
        <dbReference type="ARBA" id="ARBA00023273"/>
    </source>
</evidence>
<dbReference type="InterPro" id="IPR033305">
    <property type="entry name" value="Hydin-like"/>
</dbReference>
<comment type="subcellular location">
    <subcellularLocation>
        <location evidence="1">Cell projection</location>
        <location evidence="1">Cilium</location>
    </subcellularLocation>
    <subcellularLocation>
        <location evidence="2">Cytoplasm</location>
    </subcellularLocation>
</comment>
<dbReference type="AlphaFoldDB" id="X1VS25"/>
<dbReference type="PANTHER" id="PTHR23053:SF0">
    <property type="entry name" value="HYDROCEPHALUS-INDUCING PROTEIN HOMOLOG"/>
    <property type="match status" value="1"/>
</dbReference>
<dbReference type="InterPro" id="IPR013783">
    <property type="entry name" value="Ig-like_fold"/>
</dbReference>
<dbReference type="InterPro" id="IPR053879">
    <property type="entry name" value="HYDIN_VesB_CFA65-like_Ig"/>
</dbReference>
<keyword evidence="4" id="KW-0969">Cilium</keyword>
<proteinExistence type="predicted"/>
<feature type="domain" description="Cep192/Spd-2-like" evidence="6">
    <location>
        <begin position="36"/>
        <end position="131"/>
    </location>
</feature>
<dbReference type="GO" id="GO:0005930">
    <property type="term" value="C:axoneme"/>
    <property type="evidence" value="ECO:0007669"/>
    <property type="project" value="TreeGrafter"/>
</dbReference>
<evidence type="ECO:0000259" key="7">
    <source>
        <dbReference type="Pfam" id="PF22544"/>
    </source>
</evidence>
<dbReference type="NCBIfam" id="NF012200">
    <property type="entry name" value="choice_anch_D"/>
    <property type="match status" value="2"/>
</dbReference>
<dbReference type="GO" id="GO:1904158">
    <property type="term" value="P:axonemal central apparatus assembly"/>
    <property type="evidence" value="ECO:0007669"/>
    <property type="project" value="TreeGrafter"/>
</dbReference>
<evidence type="ECO:0000256" key="4">
    <source>
        <dbReference type="ARBA" id="ARBA00023069"/>
    </source>
</evidence>
<evidence type="ECO:0000256" key="3">
    <source>
        <dbReference type="ARBA" id="ARBA00022490"/>
    </source>
</evidence>
<comment type="caution">
    <text evidence="8">The sequence shown here is derived from an EMBL/GenBank/DDBJ whole genome shotgun (WGS) entry which is preliminary data.</text>
</comment>
<accession>X1VS25</accession>
<feature type="domain" description="HYDIN/VesB/CFA65-like Ig-like" evidence="7">
    <location>
        <begin position="138"/>
        <end position="214"/>
    </location>
</feature>
<evidence type="ECO:0008006" key="9">
    <source>
        <dbReference type="Google" id="ProtNLM"/>
    </source>
</evidence>
<sequence length="224" mass="23600">VSIDDDRAIIGARWDDDKGYLSGSAYVYDLSYVEVAYSATSLAFGGITVGEQAEQAFSVQNTGFANLVVSGLTLTGDGYTAAPDTFSLTRAQSQQVTVTFIPQRDSVYMGELIITHNGTSSPDTIGLSGTGLVPEPVYSPDALQYGNVQVGQQVDLGFQVQNTGEGVLNVADISATSSDFTISSKILQVDPGQDTTITVTFASSEFRSYSEHLTSCGAKVTVTS</sequence>
<keyword evidence="3" id="KW-0963">Cytoplasm</keyword>
<protein>
    <recommendedName>
        <fullName evidence="9">Abnormal spindle-like microcephaly-associated protein ASH domain-containing protein</fullName>
    </recommendedName>
</protein>
<dbReference type="InterPro" id="IPR013517">
    <property type="entry name" value="FG-GAP"/>
</dbReference>
<dbReference type="InterPro" id="IPR054090">
    <property type="entry name" value="Cep192_Spd-2-like_dom"/>
</dbReference>
<dbReference type="Gene3D" id="2.60.40.10">
    <property type="entry name" value="Immunoglobulins"/>
    <property type="match status" value="2"/>
</dbReference>
<keyword evidence="5" id="KW-0966">Cell projection</keyword>
<dbReference type="Pfam" id="PF14312">
    <property type="entry name" value="FG-GAP_2"/>
    <property type="match status" value="1"/>
</dbReference>
<evidence type="ECO:0000259" key="6">
    <source>
        <dbReference type="Pfam" id="PF22073"/>
    </source>
</evidence>
<dbReference type="GO" id="GO:0003341">
    <property type="term" value="P:cilium movement"/>
    <property type="evidence" value="ECO:0007669"/>
    <property type="project" value="TreeGrafter"/>
</dbReference>
<evidence type="ECO:0000313" key="8">
    <source>
        <dbReference type="EMBL" id="GAJ12430.1"/>
    </source>
</evidence>
<reference evidence="8" key="1">
    <citation type="journal article" date="2014" name="Front. Microbiol.">
        <title>High frequency of phylogenetically diverse reductive dehalogenase-homologous genes in deep subseafloor sedimentary metagenomes.</title>
        <authorList>
            <person name="Kawai M."/>
            <person name="Futagami T."/>
            <person name="Toyoda A."/>
            <person name="Takaki Y."/>
            <person name="Nishi S."/>
            <person name="Hori S."/>
            <person name="Arai W."/>
            <person name="Tsubouchi T."/>
            <person name="Morono Y."/>
            <person name="Uchiyama I."/>
            <person name="Ito T."/>
            <person name="Fujiyama A."/>
            <person name="Inagaki F."/>
            <person name="Takami H."/>
        </authorList>
    </citation>
    <scope>NUCLEOTIDE SEQUENCE</scope>
    <source>
        <strain evidence="8">Expedition CK06-06</strain>
    </source>
</reference>
<dbReference type="PANTHER" id="PTHR23053">
    <property type="entry name" value="DLEC1 DELETED IN LUNG AND ESOPHAGEAL CANCER 1"/>
    <property type="match status" value="1"/>
</dbReference>
<dbReference type="EMBL" id="BARW01027075">
    <property type="protein sequence ID" value="GAJ12430.1"/>
    <property type="molecule type" value="Genomic_DNA"/>
</dbReference>
<name>X1VS25_9ZZZZ</name>
<dbReference type="Pfam" id="PF22073">
    <property type="entry name" value="Cep192_D4"/>
    <property type="match status" value="1"/>
</dbReference>
<dbReference type="Pfam" id="PF22544">
    <property type="entry name" value="HYDIN_VesB_CFA65-like_Ig"/>
    <property type="match status" value="1"/>
</dbReference>